<keyword evidence="2" id="KW-0813">Transport</keyword>
<evidence type="ECO:0000313" key="7">
    <source>
        <dbReference type="EMBL" id="KKF96026.1"/>
    </source>
</evidence>
<dbReference type="Pfam" id="PF13874">
    <property type="entry name" value="Nup54"/>
    <property type="match status" value="1"/>
</dbReference>
<evidence type="ECO:0000256" key="4">
    <source>
        <dbReference type="SAM" id="Coils"/>
    </source>
</evidence>
<evidence type="ECO:0000256" key="3">
    <source>
        <dbReference type="ARBA" id="ARBA00023242"/>
    </source>
</evidence>
<keyword evidence="8" id="KW-1185">Reference proteome</keyword>
<accession>A0A0F8B3A2</accession>
<dbReference type="Pfam" id="PF18570">
    <property type="entry name" value="Nup54_57_C"/>
    <property type="match status" value="1"/>
</dbReference>
<feature type="compositionally biased region" description="Low complexity" evidence="5">
    <location>
        <begin position="50"/>
        <end position="72"/>
    </location>
</feature>
<dbReference type="InterPro" id="IPR024864">
    <property type="entry name" value="Nup54/Nup57/Nup44"/>
</dbReference>
<dbReference type="GO" id="GO:0036228">
    <property type="term" value="P:protein localization to nuclear inner membrane"/>
    <property type="evidence" value="ECO:0007669"/>
    <property type="project" value="TreeGrafter"/>
</dbReference>
<dbReference type="GO" id="GO:0006999">
    <property type="term" value="P:nuclear pore organization"/>
    <property type="evidence" value="ECO:0007669"/>
    <property type="project" value="TreeGrafter"/>
</dbReference>
<dbReference type="GO" id="GO:0006607">
    <property type="term" value="P:NLS-bearing protein import into nucleus"/>
    <property type="evidence" value="ECO:0007669"/>
    <property type="project" value="TreeGrafter"/>
</dbReference>
<dbReference type="Proteomes" id="UP000034841">
    <property type="component" value="Unassembled WGS sequence"/>
</dbReference>
<feature type="coiled-coil region" evidence="4">
    <location>
        <begin position="294"/>
        <end position="328"/>
    </location>
</feature>
<dbReference type="Gene3D" id="1.20.5.3600">
    <property type="match status" value="1"/>
</dbReference>
<keyword evidence="3" id="KW-0539">Nucleus</keyword>
<gene>
    <name evidence="7" type="primary">nup44</name>
    <name evidence="7" type="ORF">CFO_g1615</name>
</gene>
<dbReference type="Gene3D" id="1.20.5.490">
    <property type="entry name" value="Single helix bin"/>
    <property type="match status" value="1"/>
</dbReference>
<dbReference type="GO" id="GO:0017056">
    <property type="term" value="F:structural constituent of nuclear pore"/>
    <property type="evidence" value="ECO:0007669"/>
    <property type="project" value="TreeGrafter"/>
</dbReference>
<sequence>MSFGLGSTVANTGTGSVFGKPLFNASATTAQQTQQQPQQMGASIFGNTMAQPQQAQAQQPGLPSLSQSQAQLTNSLWQPSREAPHQRPVQDQIMQVLEKWDTTNPNCVFQHYFYNRVEEANVPFYKPGPHENPREWEEALQKKPAPGFIPVLCTGFQGISERLKTQRRAVADLNTRIHQINSSLDAILSRHDLATSVRAAAARRRHVVLQERCMSFAAKVQVLRNRGYALSGEEDDMRLKLHALETAVNDPAMSAKEEELWSRLIVLRGYATSLSQELNKPMSQVDESLDEETELKLKKVLEDYDKQLQHLKKEVESIKAQYEVMQRGVE</sequence>
<reference evidence="7 8" key="1">
    <citation type="submission" date="2015-04" db="EMBL/GenBank/DDBJ databases">
        <title>Genome sequence of Ceratocystis platani, a major pathogen of plane trees.</title>
        <authorList>
            <person name="Belbahri L."/>
        </authorList>
    </citation>
    <scope>NUCLEOTIDE SEQUENCE [LARGE SCALE GENOMIC DNA]</scope>
    <source>
        <strain evidence="7 8">CFO</strain>
    </source>
</reference>
<evidence type="ECO:0000313" key="8">
    <source>
        <dbReference type="Proteomes" id="UP000034841"/>
    </source>
</evidence>
<comment type="caution">
    <text evidence="7">The sequence shown here is derived from an EMBL/GenBank/DDBJ whole genome shotgun (WGS) entry which is preliminary data.</text>
</comment>
<name>A0A0F8B3A2_CERFI</name>
<proteinExistence type="predicted"/>
<evidence type="ECO:0000259" key="6">
    <source>
        <dbReference type="Pfam" id="PF13874"/>
    </source>
</evidence>
<protein>
    <submittedName>
        <fullName evidence="7">Nucleoporin nup44</fullName>
    </submittedName>
</protein>
<dbReference type="GO" id="GO:0044613">
    <property type="term" value="C:nuclear pore central transport channel"/>
    <property type="evidence" value="ECO:0007669"/>
    <property type="project" value="TreeGrafter"/>
</dbReference>
<organism evidence="7 8">
    <name type="scientific">Ceratocystis fimbriata f. sp. platani</name>
    <dbReference type="NCBI Taxonomy" id="88771"/>
    <lineage>
        <taxon>Eukaryota</taxon>
        <taxon>Fungi</taxon>
        <taxon>Dikarya</taxon>
        <taxon>Ascomycota</taxon>
        <taxon>Pezizomycotina</taxon>
        <taxon>Sordariomycetes</taxon>
        <taxon>Hypocreomycetidae</taxon>
        <taxon>Microascales</taxon>
        <taxon>Ceratocystidaceae</taxon>
        <taxon>Ceratocystis</taxon>
    </lineage>
</organism>
<comment type="subcellular location">
    <subcellularLocation>
        <location evidence="1">Nucleus</location>
    </subcellularLocation>
</comment>
<evidence type="ECO:0000256" key="1">
    <source>
        <dbReference type="ARBA" id="ARBA00004123"/>
    </source>
</evidence>
<evidence type="ECO:0000256" key="2">
    <source>
        <dbReference type="ARBA" id="ARBA00022448"/>
    </source>
</evidence>
<evidence type="ECO:0000256" key="5">
    <source>
        <dbReference type="SAM" id="MobiDB-lite"/>
    </source>
</evidence>
<dbReference type="InterPro" id="IPR025712">
    <property type="entry name" value="Nup54_alpha-helical_dom"/>
</dbReference>
<feature type="domain" description="Nucleoporin Nup54 alpha-helical" evidence="6">
    <location>
        <begin position="128"/>
        <end position="264"/>
    </location>
</feature>
<feature type="region of interest" description="Disordered" evidence="5">
    <location>
        <begin position="49"/>
        <end position="88"/>
    </location>
</feature>
<dbReference type="PANTHER" id="PTHR13000">
    <property type="entry name" value="NUCLEOPORIN P54"/>
    <property type="match status" value="1"/>
</dbReference>
<dbReference type="EMBL" id="LBBL01000066">
    <property type="protein sequence ID" value="KKF96026.1"/>
    <property type="molecule type" value="Genomic_DNA"/>
</dbReference>
<keyword evidence="4" id="KW-0175">Coiled coil</keyword>
<dbReference type="AlphaFoldDB" id="A0A0F8B3A2"/>
<dbReference type="OrthoDB" id="6162375at2759"/>
<dbReference type="PANTHER" id="PTHR13000:SF0">
    <property type="entry name" value="NUCLEOPORIN P54"/>
    <property type="match status" value="1"/>
</dbReference>